<evidence type="ECO:0000313" key="1">
    <source>
        <dbReference type="EMBL" id="KFM62950.1"/>
    </source>
</evidence>
<proteinExistence type="predicted"/>
<name>A0A087TCW1_STEMI</name>
<dbReference type="AlphaFoldDB" id="A0A087TCW1"/>
<sequence length="60" mass="6862">MMTTFENISSLKEADQLVRLEIYSNIVKKFSENPENDNIKLKKSDANILFGEILTDVKQG</sequence>
<feature type="non-terminal residue" evidence="1">
    <location>
        <position position="60"/>
    </location>
</feature>
<gene>
    <name evidence="1" type="ORF">X975_06513</name>
</gene>
<accession>A0A087TCW1</accession>
<organism evidence="1 2">
    <name type="scientific">Stegodyphus mimosarum</name>
    <name type="common">African social velvet spider</name>
    <dbReference type="NCBI Taxonomy" id="407821"/>
    <lineage>
        <taxon>Eukaryota</taxon>
        <taxon>Metazoa</taxon>
        <taxon>Ecdysozoa</taxon>
        <taxon>Arthropoda</taxon>
        <taxon>Chelicerata</taxon>
        <taxon>Arachnida</taxon>
        <taxon>Araneae</taxon>
        <taxon>Araneomorphae</taxon>
        <taxon>Entelegynae</taxon>
        <taxon>Eresoidea</taxon>
        <taxon>Eresidae</taxon>
        <taxon>Stegodyphus</taxon>
    </lineage>
</organism>
<keyword evidence="2" id="KW-1185">Reference proteome</keyword>
<dbReference type="EMBL" id="KK114637">
    <property type="protein sequence ID" value="KFM62950.1"/>
    <property type="molecule type" value="Genomic_DNA"/>
</dbReference>
<reference evidence="1 2" key="1">
    <citation type="submission" date="2013-11" db="EMBL/GenBank/DDBJ databases">
        <title>Genome sequencing of Stegodyphus mimosarum.</title>
        <authorList>
            <person name="Bechsgaard J."/>
        </authorList>
    </citation>
    <scope>NUCLEOTIDE SEQUENCE [LARGE SCALE GENOMIC DNA]</scope>
</reference>
<dbReference type="Proteomes" id="UP000054359">
    <property type="component" value="Unassembled WGS sequence"/>
</dbReference>
<protein>
    <submittedName>
        <fullName evidence="1">Uncharacterized protein</fullName>
    </submittedName>
</protein>
<evidence type="ECO:0000313" key="2">
    <source>
        <dbReference type="Proteomes" id="UP000054359"/>
    </source>
</evidence>